<evidence type="ECO:0000313" key="3">
    <source>
        <dbReference type="Proteomes" id="UP001303046"/>
    </source>
</evidence>
<feature type="compositionally biased region" description="Low complexity" evidence="1">
    <location>
        <begin position="21"/>
        <end position="37"/>
    </location>
</feature>
<evidence type="ECO:0000256" key="1">
    <source>
        <dbReference type="SAM" id="MobiDB-lite"/>
    </source>
</evidence>
<reference evidence="2 3" key="1">
    <citation type="submission" date="2023-08" db="EMBL/GenBank/DDBJ databases">
        <title>A Necator americanus chromosomal reference genome.</title>
        <authorList>
            <person name="Ilik V."/>
            <person name="Petrzelkova K.J."/>
            <person name="Pardy F."/>
            <person name="Fuh T."/>
            <person name="Niatou-Singa F.S."/>
            <person name="Gouil Q."/>
            <person name="Baker L."/>
            <person name="Ritchie M.E."/>
            <person name="Jex A.R."/>
            <person name="Gazzola D."/>
            <person name="Li H."/>
            <person name="Toshio Fujiwara R."/>
            <person name="Zhan B."/>
            <person name="Aroian R.V."/>
            <person name="Pafco B."/>
            <person name="Schwarz E.M."/>
        </authorList>
    </citation>
    <scope>NUCLEOTIDE SEQUENCE [LARGE SCALE GENOMIC DNA]</scope>
    <source>
        <strain evidence="2 3">Aroian</strain>
        <tissue evidence="2">Whole animal</tissue>
    </source>
</reference>
<proteinExistence type="predicted"/>
<evidence type="ECO:0000313" key="2">
    <source>
        <dbReference type="EMBL" id="KAK6740140.1"/>
    </source>
</evidence>
<sequence>MSGVTALEQRQHPGTSAADWARAPLSSGLSSAGSLASRLEKPISKTSLSREAPTLSKSPPLSTLSKRIRRSTPTVLRRVSGVAIQQSSVDYRLSATKKRWLNGYITP</sequence>
<feature type="compositionally biased region" description="Low complexity" evidence="1">
    <location>
        <begin position="53"/>
        <end position="62"/>
    </location>
</feature>
<protein>
    <submittedName>
        <fullName evidence="2">Uncharacterized protein</fullName>
    </submittedName>
</protein>
<dbReference type="Proteomes" id="UP001303046">
    <property type="component" value="Unassembled WGS sequence"/>
</dbReference>
<comment type="caution">
    <text evidence="2">The sequence shown here is derived from an EMBL/GenBank/DDBJ whole genome shotgun (WGS) entry which is preliminary data.</text>
</comment>
<organism evidence="2 3">
    <name type="scientific">Necator americanus</name>
    <name type="common">Human hookworm</name>
    <dbReference type="NCBI Taxonomy" id="51031"/>
    <lineage>
        <taxon>Eukaryota</taxon>
        <taxon>Metazoa</taxon>
        <taxon>Ecdysozoa</taxon>
        <taxon>Nematoda</taxon>
        <taxon>Chromadorea</taxon>
        <taxon>Rhabditida</taxon>
        <taxon>Rhabditina</taxon>
        <taxon>Rhabditomorpha</taxon>
        <taxon>Strongyloidea</taxon>
        <taxon>Ancylostomatidae</taxon>
        <taxon>Bunostominae</taxon>
        <taxon>Necator</taxon>
    </lineage>
</organism>
<dbReference type="EMBL" id="JAVFWL010000003">
    <property type="protein sequence ID" value="KAK6740140.1"/>
    <property type="molecule type" value="Genomic_DNA"/>
</dbReference>
<feature type="region of interest" description="Disordered" evidence="1">
    <location>
        <begin position="1"/>
        <end position="62"/>
    </location>
</feature>
<name>A0ABR1CPZ7_NECAM</name>
<accession>A0ABR1CPZ7</accession>
<keyword evidence="3" id="KW-1185">Reference proteome</keyword>
<gene>
    <name evidence="2" type="primary">Necator_chrIII.g9312</name>
    <name evidence="2" type="ORF">RB195_008547</name>
</gene>